<evidence type="ECO:0000256" key="1">
    <source>
        <dbReference type="ARBA" id="ARBA00009250"/>
    </source>
</evidence>
<comment type="similarity">
    <text evidence="1">Belongs to the VPS16 family.</text>
</comment>
<evidence type="ECO:0000313" key="9">
    <source>
        <dbReference type="Proteomes" id="UP001292094"/>
    </source>
</evidence>
<dbReference type="Gene3D" id="1.10.150.780">
    <property type="entry name" value="Vps16, C-terminal region"/>
    <property type="match status" value="1"/>
</dbReference>
<name>A0AAE1NWT1_9EUCA</name>
<dbReference type="GO" id="GO:0016197">
    <property type="term" value="P:endosomal transport"/>
    <property type="evidence" value="ECO:0007669"/>
    <property type="project" value="TreeGrafter"/>
</dbReference>
<dbReference type="GO" id="GO:0003779">
    <property type="term" value="F:actin binding"/>
    <property type="evidence" value="ECO:0007669"/>
    <property type="project" value="TreeGrafter"/>
</dbReference>
<accession>A0AAE1NWT1</accession>
<evidence type="ECO:0000259" key="5">
    <source>
        <dbReference type="Pfam" id="PF04840"/>
    </source>
</evidence>
<dbReference type="InterPro" id="IPR016534">
    <property type="entry name" value="VPS16"/>
</dbReference>
<sequence length="1261" mass="143091">MLELLNDDHDRNQTMTSLDLRDIAYTLVRPRLEYCIQVWSPYTKRDITKLEQKIDKNMAFISDWSQLGNDIFYRKYELYTMEWGGGINLSDFMVAAAPYGGPLALTRDETKFTKTQHTGKPIIFVFSSSGRKISSFKWTSGFLMSFGWSRNEDLVCVQEDGAVTLYDMFGNYKHTFNMGQEVKDTHIQSAQVFTSHRETGVAVLTKSNRIFMVNNINDPKTRKYPDIPGGCVNCWCVVREERNTNVLVSQGRDLLLLYLVEQRPQALYPEWVEPGGSVVEMAVSSNSRHIALLSDTGKLWIGSSDINIKYCEYDAKSQVKPKQLAWCGTGAVVLVWDMTLEVVTVNGDATSYYLDSASLLVQEPDCVRIIGSTTHDVLQKVPLVVAETLAIGSMAPGALLLEASKGFQEKSTRANDCLSMIKESVEEAVNQCLQAAQHEYRPQVQKMLLRAALFGKSFVPEMNPEPCKKTIFTLRVLNGVRDFRVGLPLTWSQLEHLSIPVLLDRLVLRRFFPLALKLASFLGLPDTQGTSRILAHWACYKVLQPSQKSDEQIAKEINNKLGYTLGISYTDIANRADQAGRKQLAIKLMEYEVRKREQVVVLLRLGEDQTALRQAIQSGDTDLIHTVLYRLRQKLSSAEFQMLVRNFPVAQALHLRSCRESDVEELRDMLVQEDLFHDQALLRIREAYTTARTDTRVALLQSATGLFRKGRSEAQQQLTEEQIKLYRIQVRLEESYQQSFTNLSLHDTVHQLLLSGQLKEADKLRSEFKIPERRYWWLKVIAHAEAGHWDELVNFSKNKKSPIGFEPFVDACLKNGNKSEAQKYAHKVRDENKVTYFVKCGLLDEAVKAAQEQRSAAGLTEVLAACGPQHQALQTRIQTLLSDPSIKLYDWNQKCNTEQRKSEVFRIMIKRLLYTTFLIALWIGGIALKTVVVGAVVTLFVVYVIIPLIFHYSPSLQRHIVFLNFLNVPKVDYDRPENEGLPGTRNFYLQTEKQVKVGVWHILPESLISTAPSEGSADKATWYENSLADNRPVILYLHGNTSSRATAHRIELYNVLRKMDYHVIAFDYRGYADSSAVQPNEPGVVHDAKVVYRYVRKHCASSPLFVWGHSLGTGVSTHAVGDLCLEGDHPAALVLESPFNNIKDEIKFHPLSSIFRKMPKFEWLFLQPLSASGIDFRSEEHIAHVAAPVLILHAEDDLVVPFSLGKKLYERAQKVRSSSAPPVTFIDFSARHGYAHKYICRAPELPGMLRDFFSKATEGRH</sequence>
<evidence type="ECO:0000256" key="2">
    <source>
        <dbReference type="ARBA" id="ARBA00017947"/>
    </source>
</evidence>
<dbReference type="PANTHER" id="PTHR12811:SF0">
    <property type="entry name" value="VACUOLAR PROTEIN SORTING-ASSOCIATED PROTEIN 16 HOMOLOG"/>
    <property type="match status" value="1"/>
</dbReference>
<feature type="domain" description="Serine aminopeptidase S33" evidence="7">
    <location>
        <begin position="1030"/>
        <end position="1158"/>
    </location>
</feature>
<comment type="caution">
    <text evidence="8">The sequence shown here is derived from an EMBL/GenBank/DDBJ whole genome shotgun (WGS) entry which is preliminary data.</text>
</comment>
<evidence type="ECO:0000256" key="3">
    <source>
        <dbReference type="ARBA" id="ARBA00061859"/>
    </source>
</evidence>
<dbReference type="Pfam" id="PF04840">
    <property type="entry name" value="Vps16_C"/>
    <property type="match status" value="1"/>
</dbReference>
<dbReference type="GO" id="GO:0006886">
    <property type="term" value="P:intracellular protein transport"/>
    <property type="evidence" value="ECO:0007669"/>
    <property type="project" value="InterPro"/>
</dbReference>
<feature type="transmembrane region" description="Helical" evidence="4">
    <location>
        <begin position="931"/>
        <end position="950"/>
    </location>
</feature>
<dbReference type="InterPro" id="IPR006925">
    <property type="entry name" value="Vps16_C"/>
</dbReference>
<dbReference type="FunFam" id="1.10.150.780:FF:000001">
    <property type="entry name" value="Vacuolar protein sorting-associated protein 16 homolog"/>
    <property type="match status" value="1"/>
</dbReference>
<keyword evidence="4" id="KW-0472">Membrane</keyword>
<dbReference type="PANTHER" id="PTHR12811">
    <property type="entry name" value="VACUOLAR PROTEIN SORTING VPS16"/>
    <property type="match status" value="1"/>
</dbReference>
<dbReference type="GO" id="GO:0005765">
    <property type="term" value="C:lysosomal membrane"/>
    <property type="evidence" value="ECO:0007669"/>
    <property type="project" value="TreeGrafter"/>
</dbReference>
<dbReference type="GO" id="GO:0030897">
    <property type="term" value="C:HOPS complex"/>
    <property type="evidence" value="ECO:0007669"/>
    <property type="project" value="TreeGrafter"/>
</dbReference>
<reference evidence="8" key="1">
    <citation type="submission" date="2023-11" db="EMBL/GenBank/DDBJ databases">
        <title>Genome assemblies of two species of porcelain crab, Petrolisthes cinctipes and Petrolisthes manimaculis (Anomura: Porcellanidae).</title>
        <authorList>
            <person name="Angst P."/>
        </authorList>
    </citation>
    <scope>NUCLEOTIDE SEQUENCE</scope>
    <source>
        <strain evidence="8">PB745_02</strain>
        <tissue evidence="8">Gill</tissue>
    </source>
</reference>
<dbReference type="InterPro" id="IPR006926">
    <property type="entry name" value="Vps16_N"/>
</dbReference>
<feature type="domain" description="Vps16 N-terminal" evidence="6">
    <location>
        <begin position="61"/>
        <end position="465"/>
    </location>
</feature>
<dbReference type="SUPFAM" id="SSF50978">
    <property type="entry name" value="WD40 repeat-like"/>
    <property type="match status" value="1"/>
</dbReference>
<dbReference type="Pfam" id="PF12146">
    <property type="entry name" value="Hydrolase_4"/>
    <property type="match status" value="1"/>
</dbReference>
<organism evidence="8 9">
    <name type="scientific">Petrolisthes manimaculis</name>
    <dbReference type="NCBI Taxonomy" id="1843537"/>
    <lineage>
        <taxon>Eukaryota</taxon>
        <taxon>Metazoa</taxon>
        <taxon>Ecdysozoa</taxon>
        <taxon>Arthropoda</taxon>
        <taxon>Crustacea</taxon>
        <taxon>Multicrustacea</taxon>
        <taxon>Malacostraca</taxon>
        <taxon>Eumalacostraca</taxon>
        <taxon>Eucarida</taxon>
        <taxon>Decapoda</taxon>
        <taxon>Pleocyemata</taxon>
        <taxon>Anomura</taxon>
        <taxon>Galatheoidea</taxon>
        <taxon>Porcellanidae</taxon>
        <taxon>Petrolisthes</taxon>
    </lineage>
</organism>
<dbReference type="InterPro" id="IPR038132">
    <property type="entry name" value="Vps16_C_sf"/>
</dbReference>
<comment type="subunit">
    <text evidence="3">Core component of at least two putative endosomal tethering complexes, the homotypic fusion and vacuole protein sorting (HOPS) complex and the class C core vacuole/endosome tethering (CORVET) complex. Their common core is composed of the class C Vps proteins VPS11, VPS16, VPS18 and VPS33A, which in HOPS further associates with VPS39 and VPS41 and in CORVET with VPS8 and TGFBRAP1. Interacts with RAB5C. Interacts with STX17, MON1B. Associates with adapter protein complex 3 (AP-3) and clathrin:AP-3 complexes.</text>
</comment>
<evidence type="ECO:0000259" key="6">
    <source>
        <dbReference type="Pfam" id="PF04841"/>
    </source>
</evidence>
<evidence type="ECO:0000256" key="4">
    <source>
        <dbReference type="SAM" id="Phobius"/>
    </source>
</evidence>
<dbReference type="Gene3D" id="3.40.50.1820">
    <property type="entry name" value="alpha/beta hydrolase"/>
    <property type="match status" value="1"/>
</dbReference>
<dbReference type="InterPro" id="IPR022742">
    <property type="entry name" value="Hydrolase_4"/>
</dbReference>
<feature type="domain" description="Vps16 C-terminal" evidence="5">
    <location>
        <begin position="567"/>
        <end position="875"/>
    </location>
</feature>
<dbReference type="AlphaFoldDB" id="A0AAE1NWT1"/>
<proteinExistence type="inferred from homology"/>
<dbReference type="GO" id="GO:0042144">
    <property type="term" value="P:vacuole fusion, non-autophagic"/>
    <property type="evidence" value="ECO:0007669"/>
    <property type="project" value="TreeGrafter"/>
</dbReference>
<keyword evidence="9" id="KW-1185">Reference proteome</keyword>
<keyword evidence="4" id="KW-1133">Transmembrane helix</keyword>
<dbReference type="GO" id="GO:0005768">
    <property type="term" value="C:endosome"/>
    <property type="evidence" value="ECO:0007669"/>
    <property type="project" value="TreeGrafter"/>
</dbReference>
<protein>
    <recommendedName>
        <fullName evidence="2">Vacuolar protein sorting-associated protein 16 homolog</fullName>
    </recommendedName>
</protein>
<gene>
    <name evidence="8" type="ORF">Pmani_030739</name>
</gene>
<dbReference type="Proteomes" id="UP001292094">
    <property type="component" value="Unassembled WGS sequence"/>
</dbReference>
<keyword evidence="4" id="KW-0812">Transmembrane</keyword>
<dbReference type="SUPFAM" id="SSF53474">
    <property type="entry name" value="alpha/beta-Hydrolases"/>
    <property type="match status" value="1"/>
</dbReference>
<dbReference type="EMBL" id="JAWZYT010003771">
    <property type="protein sequence ID" value="KAK4296802.1"/>
    <property type="molecule type" value="Genomic_DNA"/>
</dbReference>
<evidence type="ECO:0000313" key="8">
    <source>
        <dbReference type="EMBL" id="KAK4296802.1"/>
    </source>
</evidence>
<dbReference type="InterPro" id="IPR036322">
    <property type="entry name" value="WD40_repeat_dom_sf"/>
</dbReference>
<dbReference type="Pfam" id="PF04841">
    <property type="entry name" value="Vps16_N"/>
    <property type="match status" value="1"/>
</dbReference>
<evidence type="ECO:0000259" key="7">
    <source>
        <dbReference type="Pfam" id="PF12146"/>
    </source>
</evidence>
<feature type="transmembrane region" description="Helical" evidence="4">
    <location>
        <begin position="904"/>
        <end position="924"/>
    </location>
</feature>
<dbReference type="InterPro" id="IPR029058">
    <property type="entry name" value="AB_hydrolase_fold"/>
</dbReference>